<keyword evidence="3" id="KW-1185">Reference proteome</keyword>
<feature type="region of interest" description="Disordered" evidence="1">
    <location>
        <begin position="78"/>
        <end position="97"/>
    </location>
</feature>
<feature type="compositionally biased region" description="Polar residues" evidence="1">
    <location>
        <begin position="78"/>
        <end position="94"/>
    </location>
</feature>
<dbReference type="EMBL" id="JABFCR010000020">
    <property type="protein sequence ID" value="NNU33783.1"/>
    <property type="molecule type" value="Genomic_DNA"/>
</dbReference>
<accession>A0ABX1W2E4</accession>
<evidence type="ECO:0000313" key="2">
    <source>
        <dbReference type="EMBL" id="NNU33783.1"/>
    </source>
</evidence>
<reference evidence="2 3" key="1">
    <citation type="submission" date="2020-05" db="EMBL/GenBank/DDBJ databases">
        <authorList>
            <person name="Khan S.A."/>
            <person name="Jeon C.O."/>
            <person name="Chun B.H."/>
        </authorList>
    </citation>
    <scope>NUCLEOTIDE SEQUENCE [LARGE SCALE GENOMIC DNA]</scope>
    <source>
        <strain evidence="2 3">S1162</strain>
    </source>
</reference>
<proteinExistence type="predicted"/>
<name>A0ABX1W2E4_9SPHI</name>
<dbReference type="Proteomes" id="UP000566071">
    <property type="component" value="Unassembled WGS sequence"/>
</dbReference>
<sequence>MIIACQVSGQQILVTDAKKKALNNISSVADTSYQKSHQRAFSQAFSRGWITNRRTRNGGVVALQGLNNLGFPKYLTTHGNTPSQATTGTNQVQPGGTTGLSLTGSSTFLNNKLAMWDGGWVYKAHQNLPAKPYRLRILQQLQTTLPTLRVY</sequence>
<gene>
    <name evidence="2" type="ORF">HK413_05845</name>
</gene>
<evidence type="ECO:0000256" key="1">
    <source>
        <dbReference type="SAM" id="MobiDB-lite"/>
    </source>
</evidence>
<organism evidence="2 3">
    <name type="scientific">Mucilaginibacter humi</name>
    <dbReference type="NCBI Taxonomy" id="2732510"/>
    <lineage>
        <taxon>Bacteria</taxon>
        <taxon>Pseudomonadati</taxon>
        <taxon>Bacteroidota</taxon>
        <taxon>Sphingobacteriia</taxon>
        <taxon>Sphingobacteriales</taxon>
        <taxon>Sphingobacteriaceae</taxon>
        <taxon>Mucilaginibacter</taxon>
    </lineage>
</organism>
<protein>
    <submittedName>
        <fullName evidence="2">Uncharacterized protein</fullName>
    </submittedName>
</protein>
<evidence type="ECO:0000313" key="3">
    <source>
        <dbReference type="Proteomes" id="UP000566071"/>
    </source>
</evidence>
<comment type="caution">
    <text evidence="2">The sequence shown here is derived from an EMBL/GenBank/DDBJ whole genome shotgun (WGS) entry which is preliminary data.</text>
</comment>